<sequence length="284" mass="32459">MPWGYGNPTQWGCIMTVDHEELWQKLNDANQIWAEPQFLLPDVCKITGATPKALEHFLDPKRGLVHLMGEWVNPGTGKRRRFTGKQVLMIAAAYTMNRVGFPQRWSIDLTEMVGRRVFARGHGIVQNSGMTILTYPMKNGDWAVVPIYNETSEEPRLPNAVQVLDVDRLIDETHRQLMAIVAGEEVPDFSIPDLEPEPNPFSPKANFTKAWEKDEAGNWLLVGLTLEETQEFMKLRGMRLKGDDLEYFDVHFNDRNPARAIELDQQHELVRLRACGLFASDDND</sequence>
<dbReference type="RefSeq" id="WP_152823560.1">
    <property type="nucleotide sequence ID" value="NZ_WHUT02000001.1"/>
</dbReference>
<name>A0A8X8KLI0_9RHOB</name>
<dbReference type="Proteomes" id="UP000484076">
    <property type="component" value="Unassembled WGS sequence"/>
</dbReference>
<evidence type="ECO:0000313" key="1">
    <source>
        <dbReference type="EMBL" id="NUB42860.1"/>
    </source>
</evidence>
<dbReference type="EMBL" id="WHUT02000001">
    <property type="protein sequence ID" value="NUB42860.1"/>
    <property type="molecule type" value="Genomic_DNA"/>
</dbReference>
<dbReference type="AlphaFoldDB" id="A0A8X8KLI0"/>
<keyword evidence="2" id="KW-1185">Reference proteome</keyword>
<accession>A0A8X8KLI0</accession>
<organism evidence="1 2">
    <name type="scientific">Fertoeibacter niger</name>
    <dbReference type="NCBI Taxonomy" id="2656921"/>
    <lineage>
        <taxon>Bacteria</taxon>
        <taxon>Pseudomonadati</taxon>
        <taxon>Pseudomonadota</taxon>
        <taxon>Alphaproteobacteria</taxon>
        <taxon>Rhodobacterales</taxon>
        <taxon>Paracoccaceae</taxon>
        <taxon>Fertoeibacter</taxon>
    </lineage>
</organism>
<gene>
    <name evidence="1" type="ORF">GEU84_000550</name>
</gene>
<protein>
    <submittedName>
        <fullName evidence="1">Uncharacterized protein</fullName>
    </submittedName>
</protein>
<proteinExistence type="predicted"/>
<reference evidence="1" key="1">
    <citation type="submission" date="2020-05" db="EMBL/GenBank/DDBJ databases">
        <title>Fertoebacter nigrum gen. nov., sp. nov., a new member of the family Rhodobacteraceae.</title>
        <authorList>
            <person name="Szuroczki S."/>
            <person name="Abbaszade G."/>
            <person name="Buni D."/>
            <person name="Schumann P."/>
            <person name="Toth E."/>
        </authorList>
    </citation>
    <scope>NUCLEOTIDE SEQUENCE</scope>
    <source>
        <strain evidence="1">RG-N-1a</strain>
    </source>
</reference>
<comment type="caution">
    <text evidence="1">The sequence shown here is derived from an EMBL/GenBank/DDBJ whole genome shotgun (WGS) entry which is preliminary data.</text>
</comment>
<evidence type="ECO:0000313" key="2">
    <source>
        <dbReference type="Proteomes" id="UP000484076"/>
    </source>
</evidence>